<dbReference type="SMART" id="SM00906">
    <property type="entry name" value="Fungal_trans"/>
    <property type="match status" value="1"/>
</dbReference>
<proteinExistence type="predicted"/>
<gene>
    <name evidence="6" type="ORF">M440DRAFT_1356261</name>
</gene>
<reference evidence="6 7" key="1">
    <citation type="submission" date="2016-07" db="EMBL/GenBank/DDBJ databases">
        <title>Multiple horizontal gene transfer events from other fungi enriched the ability of initially mycotrophic Trichoderma (Ascomycota) to feed on dead plant biomass.</title>
        <authorList>
            <consortium name="DOE Joint Genome Institute"/>
            <person name="Aerts A."/>
            <person name="Atanasova L."/>
            <person name="Chenthamara K."/>
            <person name="Zhang J."/>
            <person name="Grujic M."/>
            <person name="Henrissat B."/>
            <person name="Kuo A."/>
            <person name="Salamov A."/>
            <person name="Lipzen A."/>
            <person name="Labutti K."/>
            <person name="Barry K."/>
            <person name="Miao Y."/>
            <person name="Rahimi M.J."/>
            <person name="Shen Q."/>
            <person name="Grigoriev I.V."/>
            <person name="Kubicek C.P."/>
            <person name="Druzhinina I.S."/>
        </authorList>
    </citation>
    <scope>NUCLEOTIDE SEQUENCE [LARGE SCALE GENOMIC DNA]</scope>
    <source>
        <strain evidence="6 7">ATCC 18648</strain>
    </source>
</reference>
<feature type="domain" description="Zn(2)-C6 fungal-type" evidence="5">
    <location>
        <begin position="27"/>
        <end position="59"/>
    </location>
</feature>
<dbReference type="SMART" id="SM00066">
    <property type="entry name" value="GAL4"/>
    <property type="match status" value="1"/>
</dbReference>
<dbReference type="GO" id="GO:0000981">
    <property type="term" value="F:DNA-binding transcription factor activity, RNA polymerase II-specific"/>
    <property type="evidence" value="ECO:0007669"/>
    <property type="project" value="InterPro"/>
</dbReference>
<evidence type="ECO:0000313" key="6">
    <source>
        <dbReference type="EMBL" id="PTB76359.1"/>
    </source>
</evidence>
<dbReference type="Pfam" id="PF04082">
    <property type="entry name" value="Fungal_trans"/>
    <property type="match status" value="1"/>
</dbReference>
<keyword evidence="7" id="KW-1185">Reference proteome</keyword>
<evidence type="ECO:0000256" key="4">
    <source>
        <dbReference type="SAM" id="MobiDB-lite"/>
    </source>
</evidence>
<dbReference type="CDD" id="cd12148">
    <property type="entry name" value="fungal_TF_MHR"/>
    <property type="match status" value="1"/>
</dbReference>
<dbReference type="GO" id="GO:0003677">
    <property type="term" value="F:DNA binding"/>
    <property type="evidence" value="ECO:0007669"/>
    <property type="project" value="InterPro"/>
</dbReference>
<accession>A0A2T4C464</accession>
<name>A0A2T4C464_TRILO</name>
<keyword evidence="3" id="KW-0175">Coiled coil</keyword>
<evidence type="ECO:0000256" key="1">
    <source>
        <dbReference type="ARBA" id="ARBA00022723"/>
    </source>
</evidence>
<dbReference type="PANTHER" id="PTHR47425">
    <property type="entry name" value="FARB-RELATED"/>
    <property type="match status" value="1"/>
</dbReference>
<dbReference type="InterPro" id="IPR001138">
    <property type="entry name" value="Zn2Cys6_DnaBD"/>
</dbReference>
<dbReference type="CDD" id="cd00067">
    <property type="entry name" value="GAL4"/>
    <property type="match status" value="1"/>
</dbReference>
<dbReference type="Proteomes" id="UP000240760">
    <property type="component" value="Unassembled WGS sequence"/>
</dbReference>
<feature type="region of interest" description="Disordered" evidence="4">
    <location>
        <begin position="103"/>
        <end position="127"/>
    </location>
</feature>
<organism evidence="6 7">
    <name type="scientific">Trichoderma longibrachiatum ATCC 18648</name>
    <dbReference type="NCBI Taxonomy" id="983965"/>
    <lineage>
        <taxon>Eukaryota</taxon>
        <taxon>Fungi</taxon>
        <taxon>Dikarya</taxon>
        <taxon>Ascomycota</taxon>
        <taxon>Pezizomycotina</taxon>
        <taxon>Sordariomycetes</taxon>
        <taxon>Hypocreomycetidae</taxon>
        <taxon>Hypocreales</taxon>
        <taxon>Hypocreaceae</taxon>
        <taxon>Trichoderma</taxon>
    </lineage>
</organism>
<evidence type="ECO:0000259" key="5">
    <source>
        <dbReference type="PROSITE" id="PS50048"/>
    </source>
</evidence>
<dbReference type="STRING" id="983965.A0A2T4C464"/>
<evidence type="ECO:0000256" key="2">
    <source>
        <dbReference type="ARBA" id="ARBA00023242"/>
    </source>
</evidence>
<protein>
    <submittedName>
        <fullName evidence="6">N-terminal binuclear Zn cluster-containing protein</fullName>
    </submittedName>
</protein>
<dbReference type="PANTHER" id="PTHR47425:SF2">
    <property type="entry name" value="FARB-RELATED"/>
    <property type="match status" value="1"/>
</dbReference>
<evidence type="ECO:0000313" key="7">
    <source>
        <dbReference type="Proteomes" id="UP000240760"/>
    </source>
</evidence>
<keyword evidence="1" id="KW-0479">Metal-binding</keyword>
<dbReference type="PROSITE" id="PS00463">
    <property type="entry name" value="ZN2_CY6_FUNGAL_1"/>
    <property type="match status" value="1"/>
</dbReference>
<feature type="compositionally biased region" description="Polar residues" evidence="4">
    <location>
        <begin position="117"/>
        <end position="127"/>
    </location>
</feature>
<dbReference type="Pfam" id="PF00172">
    <property type="entry name" value="Zn_clus"/>
    <property type="match status" value="1"/>
</dbReference>
<dbReference type="InterPro" id="IPR052761">
    <property type="entry name" value="Fungal_Detox/Toxin_TFs"/>
</dbReference>
<dbReference type="Gene3D" id="4.10.240.10">
    <property type="entry name" value="Zn(2)-C6 fungal-type DNA-binding domain"/>
    <property type="match status" value="1"/>
</dbReference>
<keyword evidence="2" id="KW-0539">Nucleus</keyword>
<dbReference type="GO" id="GO:0006351">
    <property type="term" value="P:DNA-templated transcription"/>
    <property type="evidence" value="ECO:0007669"/>
    <property type="project" value="InterPro"/>
</dbReference>
<sequence>MGSSNSEEEASGSGSPLSRTRLRASHACTVCRIRKVRCDVVVTGFPCTNCRLDSANCKVMPRKRKWEQRVKRVLEQEEKERRDRSRQLVEERAKACTHINSAAAKAHAEVKPDPTRLASSTSQPMTGASTIPVYQQDNTDAHFKPPKVNFMFSDGTIDPSKIESHPSHDTSDNLTSWAPEFGTLFVPYSNYNFIDAGFLNQLSHTDVSYLAEKGCLTLPPEKVLEEFFHQYFAHIHPIIPLLSEAEFWAVDARIPLLLVRAILFIASPYVSTSTVLSLGYSSVQAAHTELYTIAKTLMQFDIHRNNVVNAQVAVMLTYHSPTTSDTTNTYWMVNAIHYARCARADQYHILSDDNPRKPHLKRLWWGCILRDRILSLSLRRPLNIGCDEFDFSLPGLSLADFADEIEVSTVYDRPTKQILAHMMAAFCELIIPLNKALTILHPAAGPKTVASETDIQKDTDACVETLQLLDVWYQKTRERFEISTPSIGVHKSLTMFTKMTFIYYYSARASLCYHMMLLSVSNPSHASDQKHDLQIQAEMDSALKGITGIFMHLARLGVVQYLPNTFVALSAIPLIWQVLDAKILNTGTLAADNKRDLMVYTSVMNKFRSLHENADNVLKFIKQIIAHIQTTESVDMAQPDSLLSAPTAPSETYFPPELLSNFAQGGKPQQQQQQQETDSIKNKGGVDGYPGGGPQSKWAKLFAGNPRTYLRIALTIQHSLSSGHFPSEEDFPKALQMVKFAEETMDNGIDVGLYKYLQHMEDFLLSA</sequence>
<feature type="region of interest" description="Disordered" evidence="4">
    <location>
        <begin position="662"/>
        <end position="689"/>
    </location>
</feature>
<dbReference type="AlphaFoldDB" id="A0A2T4C464"/>
<dbReference type="InterPro" id="IPR036864">
    <property type="entry name" value="Zn2-C6_fun-type_DNA-bd_sf"/>
</dbReference>
<dbReference type="EMBL" id="KZ679132">
    <property type="protein sequence ID" value="PTB76359.1"/>
    <property type="molecule type" value="Genomic_DNA"/>
</dbReference>
<dbReference type="InterPro" id="IPR007219">
    <property type="entry name" value="XnlR_reg_dom"/>
</dbReference>
<dbReference type="OrthoDB" id="5121955at2759"/>
<evidence type="ECO:0000256" key="3">
    <source>
        <dbReference type="SAM" id="Coils"/>
    </source>
</evidence>
<dbReference type="PROSITE" id="PS50048">
    <property type="entry name" value="ZN2_CY6_FUNGAL_2"/>
    <property type="match status" value="1"/>
</dbReference>
<dbReference type="SUPFAM" id="SSF57701">
    <property type="entry name" value="Zn2/Cys6 DNA-binding domain"/>
    <property type="match status" value="1"/>
</dbReference>
<feature type="coiled-coil region" evidence="3">
    <location>
        <begin position="63"/>
        <end position="94"/>
    </location>
</feature>
<dbReference type="GO" id="GO:0008270">
    <property type="term" value="F:zinc ion binding"/>
    <property type="evidence" value="ECO:0007669"/>
    <property type="project" value="InterPro"/>
</dbReference>